<proteinExistence type="predicted"/>
<feature type="signal peptide" evidence="1">
    <location>
        <begin position="1"/>
        <end position="22"/>
    </location>
</feature>
<dbReference type="EMBL" id="CP060490">
    <property type="protein sequence ID" value="QNL44268.1"/>
    <property type="molecule type" value="Genomic_DNA"/>
</dbReference>
<dbReference type="Proteomes" id="UP000515960">
    <property type="component" value="Chromosome"/>
</dbReference>
<reference evidence="2 3" key="1">
    <citation type="submission" date="2020-08" db="EMBL/GenBank/DDBJ databases">
        <authorList>
            <person name="Liu C."/>
            <person name="Sun Q."/>
        </authorList>
    </citation>
    <scope>NUCLEOTIDE SEQUENCE [LARGE SCALE GENOMIC DNA]</scope>
    <source>
        <strain evidence="2 3">NSJ-62</strain>
    </source>
</reference>
<dbReference type="KEGG" id="ohi:H8790_12630"/>
<evidence type="ECO:0000313" key="2">
    <source>
        <dbReference type="EMBL" id="QNL44268.1"/>
    </source>
</evidence>
<keyword evidence="3" id="KW-1185">Reference proteome</keyword>
<feature type="chain" id="PRO_5028941426" description="SGNH/GDSL hydrolase family protein" evidence="1">
    <location>
        <begin position="23"/>
        <end position="350"/>
    </location>
</feature>
<evidence type="ECO:0008006" key="4">
    <source>
        <dbReference type="Google" id="ProtNLM"/>
    </source>
</evidence>
<evidence type="ECO:0000313" key="3">
    <source>
        <dbReference type="Proteomes" id="UP000515960"/>
    </source>
</evidence>
<accession>A0A7G9B3Y7</accession>
<gene>
    <name evidence="2" type="ORF">H8790_12630</name>
</gene>
<organism evidence="2 3">
    <name type="scientific">Oscillibacter hominis</name>
    <dbReference type="NCBI Taxonomy" id="2763056"/>
    <lineage>
        <taxon>Bacteria</taxon>
        <taxon>Bacillati</taxon>
        <taxon>Bacillota</taxon>
        <taxon>Clostridia</taxon>
        <taxon>Eubacteriales</taxon>
        <taxon>Oscillospiraceae</taxon>
        <taxon>Oscillibacter</taxon>
    </lineage>
</organism>
<keyword evidence="1" id="KW-0732">Signal</keyword>
<sequence>MKERRFVLGTLALALAALGACAALVWYADPCFYFRFPGKIEPVFFSERYQNAGMAKHVAADTVVMGTSMTANYRVSEVEAAFGGTAVKLTFSDGYLSEFDQAMDMVFRHHTPERVLFGLDINVLTRDESKKTDALPAYLYNKNPLDDVNYILNKDTLYYSLYRIKCSRWGTTDDVDQAFTWDGDVWWSKETALAGYQRPEVSAEPVAVTAYHQNAVDNVKVILNWANRHPETEFDVFFPPYSMLYWDKMQRTGATDAVFSALETGIRYLAENQQRENIRIFFFPAQEDIVTDLDNYGDYIHHSGAVCSRLIGELAAGEYEIDPATTETVRSILSEWKEFVVNYDYDAIWQ</sequence>
<dbReference type="AlphaFoldDB" id="A0A7G9B3Y7"/>
<protein>
    <recommendedName>
        <fullName evidence="4">SGNH/GDSL hydrolase family protein</fullName>
    </recommendedName>
</protein>
<name>A0A7G9B3Y7_9FIRM</name>
<dbReference type="RefSeq" id="WP_187332869.1">
    <property type="nucleotide sequence ID" value="NZ_CP060490.1"/>
</dbReference>
<evidence type="ECO:0000256" key="1">
    <source>
        <dbReference type="SAM" id="SignalP"/>
    </source>
</evidence>
<dbReference type="PROSITE" id="PS51257">
    <property type="entry name" value="PROKAR_LIPOPROTEIN"/>
    <property type="match status" value="1"/>
</dbReference>